<dbReference type="InterPro" id="IPR024185">
    <property type="entry name" value="FTHF_cligase-like_sf"/>
</dbReference>
<reference evidence="2 3" key="1">
    <citation type="submission" date="2020-09" db="EMBL/GenBank/DDBJ databases">
        <title>Sinomicrobium weinanense sp. nov., a halophilic bacteria isolated from saline-alkali soil.</title>
        <authorList>
            <person name="Wu P."/>
            <person name="Ren H."/>
            <person name="Mei Y."/>
            <person name="Liang Y."/>
            <person name="Chen Z."/>
        </authorList>
    </citation>
    <scope>NUCLEOTIDE SEQUENCE [LARGE SCALE GENOMIC DNA]</scope>
    <source>
        <strain evidence="2 3">FJxs</strain>
    </source>
</reference>
<organism evidence="2 3">
    <name type="scientific">Sinomicrobium weinanense</name>
    <dbReference type="NCBI Taxonomy" id="2842200"/>
    <lineage>
        <taxon>Bacteria</taxon>
        <taxon>Pseudomonadati</taxon>
        <taxon>Bacteroidota</taxon>
        <taxon>Flavobacteriia</taxon>
        <taxon>Flavobacteriales</taxon>
        <taxon>Flavobacteriaceae</taxon>
        <taxon>Sinomicrobium</taxon>
    </lineage>
</organism>
<gene>
    <name evidence="2" type="ORF">IBL28_19240</name>
</gene>
<comment type="caution">
    <text evidence="2">The sequence shown here is derived from an EMBL/GenBank/DDBJ whole genome shotgun (WGS) entry which is preliminary data.</text>
</comment>
<evidence type="ECO:0000313" key="2">
    <source>
        <dbReference type="EMBL" id="MBC9798114.1"/>
    </source>
</evidence>
<proteinExistence type="predicted"/>
<dbReference type="PANTHER" id="PTHR43682:SF1">
    <property type="entry name" value="LACTATE UTILIZATION PROTEIN C"/>
    <property type="match status" value="1"/>
</dbReference>
<accession>A0A926Q4L6</accession>
<dbReference type="Proteomes" id="UP000653730">
    <property type="component" value="Unassembled WGS sequence"/>
</dbReference>
<dbReference type="InterPro" id="IPR003741">
    <property type="entry name" value="LUD_dom"/>
</dbReference>
<keyword evidence="3" id="KW-1185">Reference proteome</keyword>
<dbReference type="Gene3D" id="3.40.50.10420">
    <property type="entry name" value="NagB/RpiA/CoA transferase-like"/>
    <property type="match status" value="1"/>
</dbReference>
<dbReference type="RefSeq" id="WP_187967241.1">
    <property type="nucleotide sequence ID" value="NZ_JACVDC010000090.1"/>
</dbReference>
<name>A0A926Q4L6_9FLAO</name>
<dbReference type="EMBL" id="JACVDC010000090">
    <property type="protein sequence ID" value="MBC9798114.1"/>
    <property type="molecule type" value="Genomic_DNA"/>
</dbReference>
<evidence type="ECO:0000313" key="3">
    <source>
        <dbReference type="Proteomes" id="UP000653730"/>
    </source>
</evidence>
<dbReference type="InterPro" id="IPR037171">
    <property type="entry name" value="NagB/RpiA_transferase-like"/>
</dbReference>
<dbReference type="Pfam" id="PF02589">
    <property type="entry name" value="LUD_dom"/>
    <property type="match status" value="1"/>
</dbReference>
<sequence length="192" mass="21386">MNSKEKILDSLKKACGDPLPRPEIDLLYDKTALVEEYVRTAEASGTEVFLGEEENITGIITQWSEGQKIQSSVPRLREKYPLVFDEDMPFDQDNIPGVFVAEASFGVVENAALWFTDEELTSRLLAFIPEKLIILLSRNHLVATMHEAYARIEEGKTFGFGLFMAGPSKTADIEQTLVKGAQGAKELAVILY</sequence>
<dbReference type="PANTHER" id="PTHR43682">
    <property type="entry name" value="LACTATE UTILIZATION PROTEIN C"/>
    <property type="match status" value="1"/>
</dbReference>
<evidence type="ECO:0000259" key="1">
    <source>
        <dbReference type="Pfam" id="PF02589"/>
    </source>
</evidence>
<dbReference type="SUPFAM" id="SSF100950">
    <property type="entry name" value="NagB/RpiA/CoA transferase-like"/>
    <property type="match status" value="1"/>
</dbReference>
<feature type="domain" description="LUD" evidence="1">
    <location>
        <begin position="98"/>
        <end position="191"/>
    </location>
</feature>
<protein>
    <submittedName>
        <fullName evidence="2">LUD domain-containing protein</fullName>
    </submittedName>
</protein>
<dbReference type="AlphaFoldDB" id="A0A926Q4L6"/>